<organism evidence="7 8">
    <name type="scientific">Pristionchus fissidentatus</name>
    <dbReference type="NCBI Taxonomy" id="1538716"/>
    <lineage>
        <taxon>Eukaryota</taxon>
        <taxon>Metazoa</taxon>
        <taxon>Ecdysozoa</taxon>
        <taxon>Nematoda</taxon>
        <taxon>Chromadorea</taxon>
        <taxon>Rhabditida</taxon>
        <taxon>Rhabditina</taxon>
        <taxon>Diplogasteromorpha</taxon>
        <taxon>Diplogasteroidea</taxon>
        <taxon>Neodiplogasteridae</taxon>
        <taxon>Pristionchus</taxon>
    </lineage>
</organism>
<evidence type="ECO:0000256" key="6">
    <source>
        <dbReference type="RuleBase" id="RU280813"/>
    </source>
</evidence>
<dbReference type="Proteomes" id="UP001432322">
    <property type="component" value="Unassembled WGS sequence"/>
</dbReference>
<comment type="caution">
    <text evidence="6">Lacks conserved residue(s) required for the propagation of feature annotation.</text>
</comment>
<dbReference type="PANTHER" id="PTHR31552:SF8">
    <property type="entry name" value="SERPENTINE RECEPTOR CLASS GAMMA"/>
    <property type="match status" value="1"/>
</dbReference>
<dbReference type="PANTHER" id="PTHR31552">
    <property type="entry name" value="SERPENTINE RECEPTOR CLASS GAMMA"/>
    <property type="match status" value="1"/>
</dbReference>
<dbReference type="GO" id="GO:0007606">
    <property type="term" value="P:sensory perception of chemical stimulus"/>
    <property type="evidence" value="ECO:0007669"/>
    <property type="project" value="UniProtKB-UniRule"/>
</dbReference>
<feature type="transmembrane region" description="Helical" evidence="6">
    <location>
        <begin position="93"/>
        <end position="115"/>
    </location>
</feature>
<reference evidence="7" key="1">
    <citation type="submission" date="2023-10" db="EMBL/GenBank/DDBJ databases">
        <title>Genome assembly of Pristionchus species.</title>
        <authorList>
            <person name="Yoshida K."/>
            <person name="Sommer R.J."/>
        </authorList>
    </citation>
    <scope>NUCLEOTIDE SEQUENCE</scope>
    <source>
        <strain evidence="7">RS5133</strain>
    </source>
</reference>
<dbReference type="AlphaFoldDB" id="A0AAV5VZG9"/>
<keyword evidence="3 6" id="KW-0812">Transmembrane</keyword>
<evidence type="ECO:0000256" key="1">
    <source>
        <dbReference type="ARBA" id="ARBA00004141"/>
    </source>
</evidence>
<protein>
    <recommendedName>
        <fullName evidence="6">Serpentine receptor class gamma</fullName>
    </recommendedName>
</protein>
<dbReference type="InterPro" id="IPR000609">
    <property type="entry name" value="7TM_GPCR_serpentine_rcpt_Srg"/>
</dbReference>
<evidence type="ECO:0000256" key="5">
    <source>
        <dbReference type="ARBA" id="ARBA00023136"/>
    </source>
</evidence>
<feature type="transmembrane region" description="Helical" evidence="6">
    <location>
        <begin position="38"/>
        <end position="61"/>
    </location>
</feature>
<accession>A0AAV5VZG9</accession>
<sequence>FSMLASHIIQLLYGFCGVAAYLIVIYAMYALRRILHRSFITIFCIMAIINIATWLNSWVSIRLLNEPLFFFYYEWASQNHLFRTTLNFLVPQFYFAQNICLLLLTIDRFAAVFAVSMDTK</sequence>
<proteinExistence type="inferred from homology"/>
<gene>
    <name evidence="7" type="ORF">PFISCL1PPCAC_14406</name>
</gene>
<comment type="caution">
    <text evidence="7">The sequence shown here is derived from an EMBL/GenBank/DDBJ whole genome shotgun (WGS) entry which is preliminary data.</text>
</comment>
<keyword evidence="8" id="KW-1185">Reference proteome</keyword>
<feature type="non-terminal residue" evidence="7">
    <location>
        <position position="1"/>
    </location>
</feature>
<keyword evidence="5 6" id="KW-0472">Membrane</keyword>
<feature type="transmembrane region" description="Helical" evidence="6">
    <location>
        <begin position="12"/>
        <end position="31"/>
    </location>
</feature>
<name>A0AAV5VZG9_9BILA</name>
<dbReference type="EMBL" id="BTSY01000004">
    <property type="protein sequence ID" value="GMT23109.1"/>
    <property type="molecule type" value="Genomic_DNA"/>
</dbReference>
<feature type="non-terminal residue" evidence="7">
    <location>
        <position position="120"/>
    </location>
</feature>
<evidence type="ECO:0000313" key="7">
    <source>
        <dbReference type="EMBL" id="GMT23109.1"/>
    </source>
</evidence>
<comment type="subcellular location">
    <subcellularLocation>
        <location evidence="1">Membrane</location>
        <topology evidence="1">Multi-pass membrane protein</topology>
    </subcellularLocation>
</comment>
<evidence type="ECO:0000313" key="8">
    <source>
        <dbReference type="Proteomes" id="UP001432322"/>
    </source>
</evidence>
<keyword evidence="4 6" id="KW-1133">Transmembrane helix</keyword>
<dbReference type="GO" id="GO:0004888">
    <property type="term" value="F:transmembrane signaling receptor activity"/>
    <property type="evidence" value="ECO:0007669"/>
    <property type="project" value="InterPro"/>
</dbReference>
<dbReference type="Pfam" id="PF02118">
    <property type="entry name" value="Srg"/>
    <property type="match status" value="1"/>
</dbReference>
<dbReference type="GO" id="GO:0016020">
    <property type="term" value="C:membrane"/>
    <property type="evidence" value="ECO:0007669"/>
    <property type="project" value="UniProtKB-SubCell"/>
</dbReference>
<evidence type="ECO:0000256" key="2">
    <source>
        <dbReference type="ARBA" id="ARBA00005692"/>
    </source>
</evidence>
<evidence type="ECO:0000256" key="3">
    <source>
        <dbReference type="ARBA" id="ARBA00022692"/>
    </source>
</evidence>
<comment type="similarity">
    <text evidence="2 6">Belongs to the nematode receptor-like protein srg family.</text>
</comment>
<evidence type="ECO:0000256" key="4">
    <source>
        <dbReference type="ARBA" id="ARBA00022989"/>
    </source>
</evidence>